<dbReference type="EMBL" id="VGLS01000002">
    <property type="protein sequence ID" value="MBM3222208.1"/>
    <property type="molecule type" value="Genomic_DNA"/>
</dbReference>
<dbReference type="PANTHER" id="PTHR43400:SF10">
    <property type="entry name" value="3-OXOSTEROID 1-DEHYDROGENASE"/>
    <property type="match status" value="1"/>
</dbReference>
<sequence length="534" mass="57496">MTSQVPQHYYADVVIIGFGAAGSCAAIEAYGAGANVVLLEKQPEATHYSNTRMSGGGFHSPSPDGDFEAIKAYAKAMFSGENLPHKLEGEQPEFSDALAHAWAMYAPQNAAFMRELDPQFQTFSSAGAAFPDFPGADRAQYACLRSTYTGVAYDGSLSAGTKDAPKAMKESGEAFHTCLLTGLQARNIPVHYDTTATAVLTNDDGVVTGVAAVRHGQPVLYHARRAVLITSGGYEYNIRMRKAFLDGPGKEGWAFYGSPANTGDGIRMALKIGAALSKIGSVAGRVICAIPERRLGLKIGLNTSSVGKPHEIVVDNHGQRYAAERRITKDPSRYIFYKEALQFDTVTLSYPRIPSWMIFDTTLMNRGALVSASAAAYNGIDWDQENQNALHNGWIVQGATLADLAAAIRAHPDNRSMMDTATLTHQVETWNRFCAAGHDADFHSEPETMGALHAPPYFAIPLYPGGPNTKGGLRANARRAVLDWDDKPIPRLYAAGEICSVFQFVYQGGGNLAECIVFGRIAGMNAAAETPLEL</sequence>
<keyword evidence="4" id="KW-0560">Oxidoreductase</keyword>
<name>A0A938B1V0_UNCTE</name>
<evidence type="ECO:0000259" key="5">
    <source>
        <dbReference type="Pfam" id="PF00890"/>
    </source>
</evidence>
<evidence type="ECO:0000256" key="1">
    <source>
        <dbReference type="ARBA" id="ARBA00001974"/>
    </source>
</evidence>
<comment type="caution">
    <text evidence="6">The sequence shown here is derived from an EMBL/GenBank/DDBJ whole genome shotgun (WGS) entry which is preliminary data.</text>
</comment>
<evidence type="ECO:0000256" key="3">
    <source>
        <dbReference type="ARBA" id="ARBA00022827"/>
    </source>
</evidence>
<proteinExistence type="predicted"/>
<feature type="domain" description="FAD-dependent oxidoreductase 2 FAD-binding" evidence="5">
    <location>
        <begin position="12"/>
        <end position="511"/>
    </location>
</feature>
<evidence type="ECO:0000256" key="4">
    <source>
        <dbReference type="ARBA" id="ARBA00023002"/>
    </source>
</evidence>
<dbReference type="PRINTS" id="PR00411">
    <property type="entry name" value="PNDRDTASEI"/>
</dbReference>
<dbReference type="SUPFAM" id="SSF51905">
    <property type="entry name" value="FAD/NAD(P)-binding domain"/>
    <property type="match status" value="1"/>
</dbReference>
<dbReference type="InterPro" id="IPR050315">
    <property type="entry name" value="FAD-oxidoreductase_2"/>
</dbReference>
<dbReference type="GO" id="GO:0016491">
    <property type="term" value="F:oxidoreductase activity"/>
    <property type="evidence" value="ECO:0007669"/>
    <property type="project" value="UniProtKB-KW"/>
</dbReference>
<dbReference type="Proteomes" id="UP000712673">
    <property type="component" value="Unassembled WGS sequence"/>
</dbReference>
<dbReference type="Gene3D" id="3.50.50.60">
    <property type="entry name" value="FAD/NAD(P)-binding domain"/>
    <property type="match status" value="2"/>
</dbReference>
<dbReference type="InterPro" id="IPR036188">
    <property type="entry name" value="FAD/NAD-bd_sf"/>
</dbReference>
<evidence type="ECO:0000256" key="2">
    <source>
        <dbReference type="ARBA" id="ARBA00022630"/>
    </source>
</evidence>
<gene>
    <name evidence="6" type="ORF">FJZ47_00165</name>
</gene>
<keyword evidence="2" id="KW-0285">Flavoprotein</keyword>
<dbReference type="Pfam" id="PF00890">
    <property type="entry name" value="FAD_binding_2"/>
    <property type="match status" value="1"/>
</dbReference>
<dbReference type="InterPro" id="IPR027477">
    <property type="entry name" value="Succ_DH/fumarate_Rdtase_cat_sf"/>
</dbReference>
<organism evidence="6 7">
    <name type="scientific">Tectimicrobiota bacterium</name>
    <dbReference type="NCBI Taxonomy" id="2528274"/>
    <lineage>
        <taxon>Bacteria</taxon>
        <taxon>Pseudomonadati</taxon>
        <taxon>Nitrospinota/Tectimicrobiota group</taxon>
        <taxon>Candidatus Tectimicrobiota</taxon>
    </lineage>
</organism>
<dbReference type="GO" id="GO:0008202">
    <property type="term" value="P:steroid metabolic process"/>
    <property type="evidence" value="ECO:0007669"/>
    <property type="project" value="UniProtKB-ARBA"/>
</dbReference>
<comment type="cofactor">
    <cofactor evidence="1">
        <name>FAD</name>
        <dbReference type="ChEBI" id="CHEBI:57692"/>
    </cofactor>
</comment>
<dbReference type="PANTHER" id="PTHR43400">
    <property type="entry name" value="FUMARATE REDUCTASE"/>
    <property type="match status" value="1"/>
</dbReference>
<accession>A0A938B1V0</accession>
<dbReference type="InterPro" id="IPR003953">
    <property type="entry name" value="FAD-dep_OxRdtase_2_FAD-bd"/>
</dbReference>
<dbReference type="SUPFAM" id="SSF56425">
    <property type="entry name" value="Succinate dehydrogenase/fumarate reductase flavoprotein, catalytic domain"/>
    <property type="match status" value="1"/>
</dbReference>
<reference evidence="6" key="1">
    <citation type="submission" date="2019-03" db="EMBL/GenBank/DDBJ databases">
        <title>Lake Tanganyika Metagenome-Assembled Genomes (MAGs).</title>
        <authorList>
            <person name="Tran P."/>
        </authorList>
    </citation>
    <scope>NUCLEOTIDE SEQUENCE</scope>
    <source>
        <strain evidence="6">K_DeepCast_65m_m2_066</strain>
    </source>
</reference>
<dbReference type="AlphaFoldDB" id="A0A938B1V0"/>
<evidence type="ECO:0000313" key="7">
    <source>
        <dbReference type="Proteomes" id="UP000712673"/>
    </source>
</evidence>
<dbReference type="Gene3D" id="3.90.700.10">
    <property type="entry name" value="Succinate dehydrogenase/fumarate reductase flavoprotein, catalytic domain"/>
    <property type="match status" value="1"/>
</dbReference>
<evidence type="ECO:0000313" key="6">
    <source>
        <dbReference type="EMBL" id="MBM3222208.1"/>
    </source>
</evidence>
<protein>
    <submittedName>
        <fullName evidence="6">FAD-dependent oxidoreductase</fullName>
    </submittedName>
</protein>
<keyword evidence="3" id="KW-0274">FAD</keyword>